<feature type="domain" description="TGS" evidence="8">
    <location>
        <begin position="389"/>
        <end position="452"/>
    </location>
</feature>
<dbReference type="SUPFAM" id="SSF109604">
    <property type="entry name" value="HD-domain/PDEase-like"/>
    <property type="match status" value="1"/>
</dbReference>
<dbReference type="SUPFAM" id="SSF55021">
    <property type="entry name" value="ACT-like"/>
    <property type="match status" value="1"/>
</dbReference>
<dbReference type="CDD" id="cd01668">
    <property type="entry name" value="TGS_RSH"/>
    <property type="match status" value="1"/>
</dbReference>
<dbReference type="EMBL" id="FOUO01000002">
    <property type="protein sequence ID" value="SFM30696.1"/>
    <property type="molecule type" value="Genomic_DNA"/>
</dbReference>
<evidence type="ECO:0000313" key="9">
    <source>
        <dbReference type="EMBL" id="SFM30696.1"/>
    </source>
</evidence>
<dbReference type="InterPro" id="IPR002912">
    <property type="entry name" value="ACT_dom"/>
</dbReference>
<dbReference type="Pfam" id="PF13328">
    <property type="entry name" value="HD_4"/>
    <property type="match status" value="1"/>
</dbReference>
<comment type="pathway">
    <text evidence="2">Purine metabolism.</text>
</comment>
<comment type="function">
    <text evidence="6">In eubacteria ppGpp (guanosine 3'-diphosphate 5'-diphosphate) is a mediator of the stringent response that coordinates a variety of cellular activities in response to changes in nutritional abundance.</text>
</comment>
<dbReference type="GO" id="GO:0008728">
    <property type="term" value="F:GTP diphosphokinase activity"/>
    <property type="evidence" value="ECO:0007669"/>
    <property type="project" value="TreeGrafter"/>
</dbReference>
<evidence type="ECO:0000256" key="1">
    <source>
        <dbReference type="ARBA" id="ARBA00019852"/>
    </source>
</evidence>
<dbReference type="GO" id="GO:0016301">
    <property type="term" value="F:kinase activity"/>
    <property type="evidence" value="ECO:0007669"/>
    <property type="project" value="UniProtKB-KW"/>
</dbReference>
<reference evidence="9 10" key="1">
    <citation type="submission" date="2016-10" db="EMBL/GenBank/DDBJ databases">
        <authorList>
            <person name="de Groot N.N."/>
        </authorList>
    </citation>
    <scope>NUCLEOTIDE SEQUENCE [LARGE SCALE GENOMIC DNA]</scope>
    <source>
        <strain evidence="9 10">DSM 4180</strain>
    </source>
</reference>
<dbReference type="InterPro" id="IPR043519">
    <property type="entry name" value="NT_sf"/>
</dbReference>
<dbReference type="PROSITE" id="PS51880">
    <property type="entry name" value="TGS"/>
    <property type="match status" value="1"/>
</dbReference>
<dbReference type="InterPro" id="IPR004811">
    <property type="entry name" value="RelA/Spo_fam"/>
</dbReference>
<keyword evidence="10" id="KW-1185">Reference proteome</keyword>
<evidence type="ECO:0000259" key="7">
    <source>
        <dbReference type="PROSITE" id="PS51671"/>
    </source>
</evidence>
<feature type="domain" description="ACT" evidence="7">
    <location>
        <begin position="647"/>
        <end position="722"/>
    </location>
</feature>
<dbReference type="GO" id="GO:0005886">
    <property type="term" value="C:plasma membrane"/>
    <property type="evidence" value="ECO:0007669"/>
    <property type="project" value="TreeGrafter"/>
</dbReference>
<comment type="similarity">
    <text evidence="6">Belongs to the relA/spoT family.</text>
</comment>
<dbReference type="InterPro" id="IPR012675">
    <property type="entry name" value="Beta-grasp_dom_sf"/>
</dbReference>
<dbReference type="CDD" id="cd04876">
    <property type="entry name" value="ACT_RelA-SpoT"/>
    <property type="match status" value="1"/>
</dbReference>
<dbReference type="GO" id="GO:0008893">
    <property type="term" value="F:guanosine-3',5'-bis(diphosphate) 3'-diphosphatase activity"/>
    <property type="evidence" value="ECO:0007669"/>
    <property type="project" value="TreeGrafter"/>
</dbReference>
<keyword evidence="9" id="KW-0418">Kinase</keyword>
<dbReference type="Pfam" id="PF19296">
    <property type="entry name" value="RelA_AH_RIS"/>
    <property type="match status" value="1"/>
</dbReference>
<evidence type="ECO:0000256" key="4">
    <source>
        <dbReference type="ARBA" id="ARBA00032407"/>
    </source>
</evidence>
<dbReference type="SMART" id="SM00954">
    <property type="entry name" value="RelA_SpoT"/>
    <property type="match status" value="1"/>
</dbReference>
<dbReference type="FunFam" id="3.10.20.30:FF:000002">
    <property type="entry name" value="GTP pyrophosphokinase (RelA/SpoT)"/>
    <property type="match status" value="1"/>
</dbReference>
<dbReference type="CDD" id="cd05399">
    <property type="entry name" value="NT_Rel-Spo_like"/>
    <property type="match status" value="1"/>
</dbReference>
<evidence type="ECO:0000256" key="2">
    <source>
        <dbReference type="ARBA" id="ARBA00025704"/>
    </source>
</evidence>
<dbReference type="PANTHER" id="PTHR21262">
    <property type="entry name" value="GUANOSINE-3',5'-BIS DIPHOSPHATE 3'-PYROPHOSPHOHYDROLASE"/>
    <property type="match status" value="1"/>
</dbReference>
<dbReference type="Pfam" id="PF04607">
    <property type="entry name" value="RelA_SpoT"/>
    <property type="match status" value="1"/>
</dbReference>
<sequence length="723" mass="81660">MRHTQYDKTPLGEQPLEALLERFAPVDTPQDPRLGEALSLALRPCHREPTQPHCLDVAENLRVLGADMDTLIAAMLLDAHMDGSLGDEAIREHYGEAVACLVRNVHLLTHFKRSASQVQSTPEQAERLRRMLLAMVDDVRAVLIKLAYRLQHLRLVAAEPDDLARAIAQETLEIFAPLANRLGVAQLKWEMEDLSLRITQPEEYRRIAALLEENRTERERYIVDFIDQLKSMLHQEGIPAEVRGRPKHIYSIWKKMQRKNLEFHDLYDLRAVRVIVGRVSACYAVLGVVHGAWPHIPKEFDDYIANPKDNGYQSLHTAVLGPEGKVVEVQIRTRDMDSFAELGVAAHWRYKEGGPEDQAMTRAIASLRRLLENQESDRDLLDSFRSELFQDRVFVLTPRGDVMDLPKGATPLDFAYAVHTEVGHHCRGAKVNGRIVPLTYELRSGERVEIFTSRTGGPSRDWINPNMGYLRTSRARAKARSWFRQQDREKNLAEGRAVLEREAQRMGVQQPDMDELMRRFHQPSREELLVAIGAGDITPAQLAAAMQVPIEPTAEETLVGRHGRQGPPDDREGGQGIRIRGVGNLLTQMARCCRPVPGDPVIGYITRGKGVTIHRRDCVNILHMPAEKRHRLVEVSWGDDHRAYPVCIHLEAFDRQGLLRDITQVLANERVNVLSASTRTDPAENTVTMDLTMEITGTDQLSAVMDKIGAVSNVFTVRRTSSS</sequence>
<dbReference type="Proteomes" id="UP000199556">
    <property type="component" value="Unassembled WGS sequence"/>
</dbReference>
<protein>
    <recommendedName>
        <fullName evidence="1">GTP pyrophosphokinase</fullName>
    </recommendedName>
    <alternativeName>
        <fullName evidence="4">(p)ppGpp synthase</fullName>
    </alternativeName>
    <alternativeName>
        <fullName evidence="3">ATP:GTP 3'-pyrophosphotransferase</fullName>
    </alternativeName>
    <alternativeName>
        <fullName evidence="5">ppGpp synthase I</fullName>
    </alternativeName>
</protein>
<dbReference type="RefSeq" id="WP_090483600.1">
    <property type="nucleotide sequence ID" value="NZ_FOUO01000002.1"/>
</dbReference>
<organism evidence="9 10">
    <name type="scientific">Ectothiorhodospira mobilis</name>
    <dbReference type="NCBI Taxonomy" id="195064"/>
    <lineage>
        <taxon>Bacteria</taxon>
        <taxon>Pseudomonadati</taxon>
        <taxon>Pseudomonadota</taxon>
        <taxon>Gammaproteobacteria</taxon>
        <taxon>Chromatiales</taxon>
        <taxon>Ectothiorhodospiraceae</taxon>
        <taxon>Ectothiorhodospira</taxon>
    </lineage>
</organism>
<proteinExistence type="inferred from homology"/>
<evidence type="ECO:0000256" key="3">
    <source>
        <dbReference type="ARBA" id="ARBA00029754"/>
    </source>
</evidence>
<gene>
    <name evidence="9" type="ORF">SAMN05421721_102199</name>
</gene>
<dbReference type="SUPFAM" id="SSF81301">
    <property type="entry name" value="Nucleotidyltransferase"/>
    <property type="match status" value="1"/>
</dbReference>
<dbReference type="Gene3D" id="3.30.460.10">
    <property type="entry name" value="Beta Polymerase, domain 2"/>
    <property type="match status" value="1"/>
</dbReference>
<dbReference type="InterPro" id="IPR045865">
    <property type="entry name" value="ACT-like_dom_sf"/>
</dbReference>
<dbReference type="InterPro" id="IPR033655">
    <property type="entry name" value="TGS_RelA/SpoT"/>
</dbReference>
<evidence type="ECO:0000313" key="10">
    <source>
        <dbReference type="Proteomes" id="UP000199556"/>
    </source>
</evidence>
<dbReference type="GO" id="GO:0015969">
    <property type="term" value="P:guanosine tetraphosphate metabolic process"/>
    <property type="evidence" value="ECO:0007669"/>
    <property type="project" value="InterPro"/>
</dbReference>
<dbReference type="PROSITE" id="PS51671">
    <property type="entry name" value="ACT"/>
    <property type="match status" value="1"/>
</dbReference>
<dbReference type="InterPro" id="IPR045600">
    <property type="entry name" value="RelA/SpoT_AH_RIS"/>
</dbReference>
<dbReference type="Pfam" id="PF13291">
    <property type="entry name" value="ACT_4"/>
    <property type="match status" value="1"/>
</dbReference>
<accession>A0A1I4PT03</accession>
<dbReference type="GO" id="GO:0042594">
    <property type="term" value="P:response to starvation"/>
    <property type="evidence" value="ECO:0007669"/>
    <property type="project" value="TreeGrafter"/>
</dbReference>
<evidence type="ECO:0000256" key="5">
    <source>
        <dbReference type="ARBA" id="ARBA00033308"/>
    </source>
</evidence>
<dbReference type="GO" id="GO:0015949">
    <property type="term" value="P:nucleobase-containing small molecule interconversion"/>
    <property type="evidence" value="ECO:0007669"/>
    <property type="project" value="UniProtKB-ARBA"/>
</dbReference>
<dbReference type="STRING" id="195064.SAMN05421721_102199"/>
<dbReference type="Gene3D" id="1.10.3210.10">
    <property type="entry name" value="Hypothetical protein af1432"/>
    <property type="match status" value="1"/>
</dbReference>
<dbReference type="FunFam" id="3.30.460.10:FF:000001">
    <property type="entry name" value="GTP pyrophosphokinase RelA"/>
    <property type="match status" value="1"/>
</dbReference>
<dbReference type="InterPro" id="IPR007685">
    <property type="entry name" value="RelA_SpoT"/>
</dbReference>
<evidence type="ECO:0000256" key="6">
    <source>
        <dbReference type="RuleBase" id="RU003847"/>
    </source>
</evidence>
<name>A0A1I4PT03_ECTMO</name>
<evidence type="ECO:0000259" key="8">
    <source>
        <dbReference type="PROSITE" id="PS51880"/>
    </source>
</evidence>
<dbReference type="PANTHER" id="PTHR21262:SF31">
    <property type="entry name" value="GTP PYROPHOSPHOKINASE"/>
    <property type="match status" value="1"/>
</dbReference>
<keyword evidence="9" id="KW-0808">Transferase</keyword>
<dbReference type="Gene3D" id="3.30.70.260">
    <property type="match status" value="1"/>
</dbReference>
<dbReference type="SUPFAM" id="SSF81271">
    <property type="entry name" value="TGS-like"/>
    <property type="match status" value="1"/>
</dbReference>
<dbReference type="NCBIfam" id="TIGR00691">
    <property type="entry name" value="spoT_relA"/>
    <property type="match status" value="1"/>
</dbReference>
<dbReference type="Pfam" id="PF02824">
    <property type="entry name" value="TGS"/>
    <property type="match status" value="1"/>
</dbReference>
<dbReference type="NCBIfam" id="NF008124">
    <property type="entry name" value="PRK10872.1"/>
    <property type="match status" value="1"/>
</dbReference>
<dbReference type="AlphaFoldDB" id="A0A1I4PT03"/>
<dbReference type="InterPro" id="IPR012676">
    <property type="entry name" value="TGS-like"/>
</dbReference>
<dbReference type="OrthoDB" id="9805041at2"/>
<dbReference type="InterPro" id="IPR004095">
    <property type="entry name" value="TGS"/>
</dbReference>
<dbReference type="Gene3D" id="3.10.20.30">
    <property type="match status" value="1"/>
</dbReference>